<dbReference type="InterPro" id="IPR003392">
    <property type="entry name" value="PTHD_SSD"/>
</dbReference>
<gene>
    <name evidence="10" type="ORF">ANCDUO_20184</name>
</gene>
<dbReference type="PANTHER" id="PTHR10796:SF88">
    <property type="entry name" value="SSD DOMAIN-CONTAINING PROTEIN"/>
    <property type="match status" value="1"/>
</dbReference>
<protein>
    <recommendedName>
        <fullName evidence="9">SSD domain-containing protein</fullName>
    </recommendedName>
</protein>
<dbReference type="EMBL" id="KN752148">
    <property type="protein sequence ID" value="KIH49740.1"/>
    <property type="molecule type" value="Genomic_DNA"/>
</dbReference>
<comment type="similarity">
    <text evidence="2">Belongs to the patched family.</text>
</comment>
<dbReference type="InterPro" id="IPR000731">
    <property type="entry name" value="SSD"/>
</dbReference>
<proteinExistence type="inferred from homology"/>
<evidence type="ECO:0000256" key="6">
    <source>
        <dbReference type="ARBA" id="ARBA00023180"/>
    </source>
</evidence>
<name>A0A0C2FMA9_9BILA</name>
<feature type="compositionally biased region" description="Polar residues" evidence="7">
    <location>
        <begin position="7"/>
        <end position="16"/>
    </location>
</feature>
<dbReference type="GO" id="GO:0006897">
    <property type="term" value="P:endocytosis"/>
    <property type="evidence" value="ECO:0007669"/>
    <property type="project" value="TreeGrafter"/>
</dbReference>
<evidence type="ECO:0000313" key="10">
    <source>
        <dbReference type="EMBL" id="KIH49740.1"/>
    </source>
</evidence>
<dbReference type="Pfam" id="PF02460">
    <property type="entry name" value="Patched"/>
    <property type="match status" value="1"/>
</dbReference>
<comment type="subcellular location">
    <subcellularLocation>
        <location evidence="1">Membrane</location>
        <topology evidence="1">Multi-pass membrane protein</topology>
    </subcellularLocation>
</comment>
<accession>A0A0C2FMA9</accession>
<evidence type="ECO:0000256" key="3">
    <source>
        <dbReference type="ARBA" id="ARBA00022692"/>
    </source>
</evidence>
<keyword evidence="5 8" id="KW-0472">Membrane</keyword>
<dbReference type="GO" id="GO:0005886">
    <property type="term" value="C:plasma membrane"/>
    <property type="evidence" value="ECO:0007669"/>
    <property type="project" value="TreeGrafter"/>
</dbReference>
<evidence type="ECO:0000256" key="2">
    <source>
        <dbReference type="ARBA" id="ARBA00005585"/>
    </source>
</evidence>
<evidence type="ECO:0000256" key="4">
    <source>
        <dbReference type="ARBA" id="ARBA00022989"/>
    </source>
</evidence>
<keyword evidence="11" id="KW-1185">Reference proteome</keyword>
<dbReference type="InterPro" id="IPR051697">
    <property type="entry name" value="Patched_domain-protein"/>
</dbReference>
<dbReference type="OrthoDB" id="6510177at2759"/>
<feature type="domain" description="SSD" evidence="9">
    <location>
        <begin position="54"/>
        <end position="112"/>
    </location>
</feature>
<evidence type="ECO:0000313" key="11">
    <source>
        <dbReference type="Proteomes" id="UP000054047"/>
    </source>
</evidence>
<dbReference type="SUPFAM" id="SSF82866">
    <property type="entry name" value="Multidrug efflux transporter AcrB transmembrane domain"/>
    <property type="match status" value="1"/>
</dbReference>
<keyword evidence="3 8" id="KW-0812">Transmembrane</keyword>
<sequence>MLAFARTAQSIPNSSKYGARGSKSLRACTRRGDADRYDELATATRADAQPQKGVLSDTGPAIMISALTNMSADAVGAFTSSPEITLLCYGNAACIFVDFVYQITLYSAVMVLAGHFEVENEREQSLTQRVECGAEDASDSLDQKSVSSLLERLSGKFSTFLDTYVSVVTNKVFDLTMVVVWIIFLGISIKGITQMPINLTPKKLFSKDSSLQE</sequence>
<dbReference type="PROSITE" id="PS50156">
    <property type="entry name" value="SSD"/>
    <property type="match status" value="1"/>
</dbReference>
<keyword evidence="6" id="KW-0325">Glycoprotein</keyword>
<dbReference type="GO" id="GO:0018996">
    <property type="term" value="P:molting cycle, collagen and cuticulin-based cuticle"/>
    <property type="evidence" value="ECO:0007669"/>
    <property type="project" value="TreeGrafter"/>
</dbReference>
<dbReference type="PANTHER" id="PTHR10796">
    <property type="entry name" value="PATCHED-RELATED"/>
    <property type="match status" value="1"/>
</dbReference>
<feature type="region of interest" description="Disordered" evidence="7">
    <location>
        <begin position="1"/>
        <end position="22"/>
    </location>
</feature>
<dbReference type="GO" id="GO:0030659">
    <property type="term" value="C:cytoplasmic vesicle membrane"/>
    <property type="evidence" value="ECO:0007669"/>
    <property type="project" value="TreeGrafter"/>
</dbReference>
<organism evidence="10 11">
    <name type="scientific">Ancylostoma duodenale</name>
    <dbReference type="NCBI Taxonomy" id="51022"/>
    <lineage>
        <taxon>Eukaryota</taxon>
        <taxon>Metazoa</taxon>
        <taxon>Ecdysozoa</taxon>
        <taxon>Nematoda</taxon>
        <taxon>Chromadorea</taxon>
        <taxon>Rhabditida</taxon>
        <taxon>Rhabditina</taxon>
        <taxon>Rhabditomorpha</taxon>
        <taxon>Strongyloidea</taxon>
        <taxon>Ancylostomatidae</taxon>
        <taxon>Ancylostomatinae</taxon>
        <taxon>Ancylostoma</taxon>
    </lineage>
</organism>
<keyword evidence="4 8" id="KW-1133">Transmembrane helix</keyword>
<evidence type="ECO:0000256" key="8">
    <source>
        <dbReference type="SAM" id="Phobius"/>
    </source>
</evidence>
<reference evidence="10 11" key="1">
    <citation type="submission" date="2013-12" db="EMBL/GenBank/DDBJ databases">
        <title>Draft genome of the parsitic nematode Ancylostoma duodenale.</title>
        <authorList>
            <person name="Mitreva M."/>
        </authorList>
    </citation>
    <scope>NUCLEOTIDE SEQUENCE [LARGE SCALE GENOMIC DNA]</scope>
    <source>
        <strain evidence="10 11">Zhejiang</strain>
    </source>
</reference>
<feature type="non-terminal residue" evidence="10">
    <location>
        <position position="213"/>
    </location>
</feature>
<feature type="transmembrane region" description="Helical" evidence="8">
    <location>
        <begin position="172"/>
        <end position="193"/>
    </location>
</feature>
<evidence type="ECO:0000256" key="7">
    <source>
        <dbReference type="SAM" id="MobiDB-lite"/>
    </source>
</evidence>
<evidence type="ECO:0000256" key="5">
    <source>
        <dbReference type="ARBA" id="ARBA00023136"/>
    </source>
</evidence>
<evidence type="ECO:0000259" key="9">
    <source>
        <dbReference type="PROSITE" id="PS50156"/>
    </source>
</evidence>
<dbReference type="Proteomes" id="UP000054047">
    <property type="component" value="Unassembled WGS sequence"/>
</dbReference>
<evidence type="ECO:0000256" key="1">
    <source>
        <dbReference type="ARBA" id="ARBA00004141"/>
    </source>
</evidence>
<dbReference type="AlphaFoldDB" id="A0A0C2FMA9"/>